<keyword evidence="2" id="KW-0812">Transmembrane</keyword>
<evidence type="ECO:0008006" key="5">
    <source>
        <dbReference type="Google" id="ProtNLM"/>
    </source>
</evidence>
<dbReference type="AlphaFoldDB" id="A0AAW1W2V1"/>
<sequence length="120" mass="13932">MKPWQLSSSSAPLQITITITLLIITTTDLPLASTVEPRNRRHKCSAPRTLSTPPQITVNYTNHAKLTAESSRPIVCNREQRRERKKCQSSLPKGTEKSRRKETEMKKKTEKERVYWNRRT</sequence>
<keyword evidence="4" id="KW-1185">Reference proteome</keyword>
<reference evidence="3 4" key="1">
    <citation type="journal article" date="2023" name="G3 (Bethesda)">
        <title>A chromosome-length genome assembly and annotation of blackberry (Rubus argutus, cv. 'Hillquist').</title>
        <authorList>
            <person name="Bruna T."/>
            <person name="Aryal R."/>
            <person name="Dudchenko O."/>
            <person name="Sargent D.J."/>
            <person name="Mead D."/>
            <person name="Buti M."/>
            <person name="Cavallini A."/>
            <person name="Hytonen T."/>
            <person name="Andres J."/>
            <person name="Pham M."/>
            <person name="Weisz D."/>
            <person name="Mascagni F."/>
            <person name="Usai G."/>
            <person name="Natali L."/>
            <person name="Bassil N."/>
            <person name="Fernandez G.E."/>
            <person name="Lomsadze A."/>
            <person name="Armour M."/>
            <person name="Olukolu B."/>
            <person name="Poorten T."/>
            <person name="Britton C."/>
            <person name="Davik J."/>
            <person name="Ashrafi H."/>
            <person name="Aiden E.L."/>
            <person name="Borodovsky M."/>
            <person name="Worthington M."/>
        </authorList>
    </citation>
    <scope>NUCLEOTIDE SEQUENCE [LARGE SCALE GENOMIC DNA]</scope>
    <source>
        <strain evidence="3">PI 553951</strain>
    </source>
</reference>
<feature type="region of interest" description="Disordered" evidence="1">
    <location>
        <begin position="77"/>
        <end position="120"/>
    </location>
</feature>
<proteinExistence type="predicted"/>
<protein>
    <recommendedName>
        <fullName evidence="5">Secreted protein</fullName>
    </recommendedName>
</protein>
<accession>A0AAW1W2V1</accession>
<dbReference type="Proteomes" id="UP001457282">
    <property type="component" value="Unassembled WGS sequence"/>
</dbReference>
<organism evidence="3 4">
    <name type="scientific">Rubus argutus</name>
    <name type="common">Southern blackberry</name>
    <dbReference type="NCBI Taxonomy" id="59490"/>
    <lineage>
        <taxon>Eukaryota</taxon>
        <taxon>Viridiplantae</taxon>
        <taxon>Streptophyta</taxon>
        <taxon>Embryophyta</taxon>
        <taxon>Tracheophyta</taxon>
        <taxon>Spermatophyta</taxon>
        <taxon>Magnoliopsida</taxon>
        <taxon>eudicotyledons</taxon>
        <taxon>Gunneridae</taxon>
        <taxon>Pentapetalae</taxon>
        <taxon>rosids</taxon>
        <taxon>fabids</taxon>
        <taxon>Rosales</taxon>
        <taxon>Rosaceae</taxon>
        <taxon>Rosoideae</taxon>
        <taxon>Rosoideae incertae sedis</taxon>
        <taxon>Rubus</taxon>
    </lineage>
</organism>
<evidence type="ECO:0000313" key="4">
    <source>
        <dbReference type="Proteomes" id="UP001457282"/>
    </source>
</evidence>
<evidence type="ECO:0000256" key="2">
    <source>
        <dbReference type="SAM" id="Phobius"/>
    </source>
</evidence>
<keyword evidence="2" id="KW-1133">Transmembrane helix</keyword>
<gene>
    <name evidence="3" type="ORF">M0R45_036987</name>
</gene>
<name>A0AAW1W2V1_RUBAR</name>
<evidence type="ECO:0000313" key="3">
    <source>
        <dbReference type="EMBL" id="KAK9913163.1"/>
    </source>
</evidence>
<dbReference type="EMBL" id="JBEDUW010000007">
    <property type="protein sequence ID" value="KAK9913163.1"/>
    <property type="molecule type" value="Genomic_DNA"/>
</dbReference>
<keyword evidence="2" id="KW-0472">Membrane</keyword>
<evidence type="ECO:0000256" key="1">
    <source>
        <dbReference type="SAM" id="MobiDB-lite"/>
    </source>
</evidence>
<feature type="region of interest" description="Disordered" evidence="1">
    <location>
        <begin position="34"/>
        <end position="55"/>
    </location>
</feature>
<feature type="transmembrane region" description="Helical" evidence="2">
    <location>
        <begin position="12"/>
        <end position="31"/>
    </location>
</feature>
<comment type="caution">
    <text evidence="3">The sequence shown here is derived from an EMBL/GenBank/DDBJ whole genome shotgun (WGS) entry which is preliminary data.</text>
</comment>
<feature type="compositionally biased region" description="Basic and acidic residues" evidence="1">
    <location>
        <begin position="94"/>
        <end position="120"/>
    </location>
</feature>